<keyword evidence="1" id="KW-0489">Methyltransferase</keyword>
<evidence type="ECO:0000256" key="1">
    <source>
        <dbReference type="ARBA" id="ARBA00022603"/>
    </source>
</evidence>
<organism evidence="4">
    <name type="scientific">Chromera velia CCMP2878</name>
    <dbReference type="NCBI Taxonomy" id="1169474"/>
    <lineage>
        <taxon>Eukaryota</taxon>
        <taxon>Sar</taxon>
        <taxon>Alveolata</taxon>
        <taxon>Colpodellida</taxon>
        <taxon>Chromeraceae</taxon>
        <taxon>Chromera</taxon>
    </lineage>
</organism>
<accession>A0A0G4G9I5</accession>
<dbReference type="InterPro" id="IPR007213">
    <property type="entry name" value="Ppm1/Ppm2/Tcmp"/>
</dbReference>
<evidence type="ECO:0000256" key="2">
    <source>
        <dbReference type="ARBA" id="ARBA00022679"/>
    </source>
</evidence>
<dbReference type="VEuPathDB" id="CryptoDB:Cvel_20904"/>
<keyword evidence="3" id="KW-0472">Membrane</keyword>
<proteinExistence type="predicted"/>
<dbReference type="GO" id="GO:0032259">
    <property type="term" value="P:methylation"/>
    <property type="evidence" value="ECO:0007669"/>
    <property type="project" value="UniProtKB-KW"/>
</dbReference>
<keyword evidence="2" id="KW-0808">Transferase</keyword>
<feature type="transmembrane region" description="Helical" evidence="3">
    <location>
        <begin position="12"/>
        <end position="31"/>
    </location>
</feature>
<dbReference type="AlphaFoldDB" id="A0A0G4G9I5"/>
<name>A0A0G4G9I5_9ALVE</name>
<dbReference type="SUPFAM" id="SSF53335">
    <property type="entry name" value="S-adenosyl-L-methionine-dependent methyltransferases"/>
    <property type="match status" value="1"/>
</dbReference>
<protein>
    <submittedName>
        <fullName evidence="4">Uncharacterized protein</fullName>
    </submittedName>
</protein>
<keyword evidence="3" id="KW-1133">Transmembrane helix</keyword>
<dbReference type="EMBL" id="CDMZ01001013">
    <property type="protein sequence ID" value="CEM25670.1"/>
    <property type="molecule type" value="Genomic_DNA"/>
</dbReference>
<sequence length="340" mass="37462">MDFILDVLRGIVFWSVVAWNAWILVICYLWLSLSICWFCFKEGLSCLLATVDLLGDVILHEQGLRSDPAGRKLLETLFEHQTEALSSWATVTRLASIVSGRPLQGYPVAETSSVWSLKAVRKQTIDRVLGGVLQAGISQIFLFCPGFSGRSLSDSLRSSKVFEIDDKRVQEAKRDIVGRSGKEAANLTFIPLETGPEKWGPGTQAFPRGPPRGFEKDAKSVVVSDGFTLRLSEEEGLLWLKSVAATVAPGSFVTFEFLTEKGTGGDLWFKLLQLLGLVQWKFSLKLKGTGKECREQLDRLLKEKAPGLETTEVVWLAEDGAAKQNPGVGIAICRVKKTGK</sequence>
<evidence type="ECO:0000313" key="4">
    <source>
        <dbReference type="EMBL" id="CEM25670.1"/>
    </source>
</evidence>
<keyword evidence="3" id="KW-0812">Transmembrane</keyword>
<reference evidence="4" key="1">
    <citation type="submission" date="2014-11" db="EMBL/GenBank/DDBJ databases">
        <authorList>
            <person name="Otto D Thomas"/>
            <person name="Naeem Raeece"/>
        </authorList>
    </citation>
    <scope>NUCLEOTIDE SEQUENCE</scope>
</reference>
<dbReference type="Pfam" id="PF04072">
    <property type="entry name" value="LCM"/>
    <property type="match status" value="1"/>
</dbReference>
<dbReference type="Gene3D" id="3.40.50.150">
    <property type="entry name" value="Vaccinia Virus protein VP39"/>
    <property type="match status" value="1"/>
</dbReference>
<gene>
    <name evidence="4" type="ORF">Cvel_20904</name>
</gene>
<evidence type="ECO:0000256" key="3">
    <source>
        <dbReference type="SAM" id="Phobius"/>
    </source>
</evidence>
<dbReference type="GO" id="GO:0008168">
    <property type="term" value="F:methyltransferase activity"/>
    <property type="evidence" value="ECO:0007669"/>
    <property type="project" value="UniProtKB-KW"/>
</dbReference>
<dbReference type="InterPro" id="IPR029063">
    <property type="entry name" value="SAM-dependent_MTases_sf"/>
</dbReference>